<sequence>MECGRLPGNQMVLNTNYLTMICTLLRINLVNLTTSIMAKLSSIMVDNSSNNQIEVPKNVINSCVDYGLLEGVIDGQGSRYEGK</sequence>
<name>A0A0K2TMU8_LEPSM</name>
<reference evidence="1" key="1">
    <citation type="submission" date="2014-05" db="EMBL/GenBank/DDBJ databases">
        <authorList>
            <person name="Chronopoulou M."/>
        </authorList>
    </citation>
    <scope>NUCLEOTIDE SEQUENCE</scope>
    <source>
        <tissue evidence="1">Whole organism</tissue>
    </source>
</reference>
<dbReference type="AlphaFoldDB" id="A0A0K2TMU8"/>
<evidence type="ECO:0000313" key="1">
    <source>
        <dbReference type="EMBL" id="CDW27239.1"/>
    </source>
</evidence>
<proteinExistence type="predicted"/>
<dbReference type="EMBL" id="HACA01009878">
    <property type="protein sequence ID" value="CDW27239.1"/>
    <property type="molecule type" value="Transcribed_RNA"/>
</dbReference>
<protein>
    <submittedName>
        <fullName evidence="1">Uncharacterized protein</fullName>
    </submittedName>
</protein>
<organism evidence="1">
    <name type="scientific">Lepeophtheirus salmonis</name>
    <name type="common">Salmon louse</name>
    <name type="synonym">Caligus salmonis</name>
    <dbReference type="NCBI Taxonomy" id="72036"/>
    <lineage>
        <taxon>Eukaryota</taxon>
        <taxon>Metazoa</taxon>
        <taxon>Ecdysozoa</taxon>
        <taxon>Arthropoda</taxon>
        <taxon>Crustacea</taxon>
        <taxon>Multicrustacea</taxon>
        <taxon>Hexanauplia</taxon>
        <taxon>Copepoda</taxon>
        <taxon>Siphonostomatoida</taxon>
        <taxon>Caligidae</taxon>
        <taxon>Lepeophtheirus</taxon>
    </lineage>
</organism>
<accession>A0A0K2TMU8</accession>